<evidence type="ECO:0000256" key="6">
    <source>
        <dbReference type="SAM" id="Phobius"/>
    </source>
</evidence>
<keyword evidence="9" id="KW-1185">Reference proteome</keyword>
<feature type="transmembrane region" description="Helical" evidence="6">
    <location>
        <begin position="28"/>
        <end position="49"/>
    </location>
</feature>
<comment type="caution">
    <text evidence="8">The sequence shown here is derived from an EMBL/GenBank/DDBJ whole genome shotgun (WGS) entry which is preliminary data.</text>
</comment>
<dbReference type="InterPro" id="IPR003807">
    <property type="entry name" value="DUF202"/>
</dbReference>
<keyword evidence="5 6" id="KW-0472">Membrane</keyword>
<evidence type="ECO:0000256" key="4">
    <source>
        <dbReference type="ARBA" id="ARBA00022989"/>
    </source>
</evidence>
<proteinExistence type="predicted"/>
<dbReference type="EMBL" id="LAYY01000097">
    <property type="protein sequence ID" value="KKK34436.1"/>
    <property type="molecule type" value="Genomic_DNA"/>
</dbReference>
<keyword evidence="4 6" id="KW-1133">Transmembrane helix</keyword>
<comment type="subcellular location">
    <subcellularLocation>
        <location evidence="1">Cell membrane</location>
        <topology evidence="1">Multi-pass membrane protein</topology>
    </subcellularLocation>
</comment>
<evidence type="ECO:0000313" key="9">
    <source>
        <dbReference type="Proteomes" id="UP000034166"/>
    </source>
</evidence>
<evidence type="ECO:0000313" key="8">
    <source>
        <dbReference type="EMBL" id="KKK34436.1"/>
    </source>
</evidence>
<feature type="transmembrane region" description="Helical" evidence="6">
    <location>
        <begin position="104"/>
        <end position="124"/>
    </location>
</feature>
<dbReference type="PATRIC" id="fig|1408103.3.peg.4978"/>
<dbReference type="RefSeq" id="WP_046525995.1">
    <property type="nucleotide sequence ID" value="NZ_LAYY01000097.1"/>
</dbReference>
<keyword evidence="3 6" id="KW-0812">Transmembrane</keyword>
<evidence type="ECO:0000256" key="5">
    <source>
        <dbReference type="ARBA" id="ARBA00023136"/>
    </source>
</evidence>
<dbReference type="AlphaFoldDB" id="A0A0M2SLA4"/>
<dbReference type="PANTHER" id="PTHR34187">
    <property type="entry name" value="FGR18P"/>
    <property type="match status" value="1"/>
</dbReference>
<evidence type="ECO:0000259" key="7">
    <source>
        <dbReference type="Pfam" id="PF02656"/>
    </source>
</evidence>
<dbReference type="GO" id="GO:0005886">
    <property type="term" value="C:plasma membrane"/>
    <property type="evidence" value="ECO:0007669"/>
    <property type="project" value="UniProtKB-SubCell"/>
</dbReference>
<feature type="transmembrane region" description="Helical" evidence="6">
    <location>
        <begin position="61"/>
        <end position="83"/>
    </location>
</feature>
<reference evidence="8 9" key="1">
    <citation type="submission" date="2015-04" db="EMBL/GenBank/DDBJ databases">
        <title>Taxonomic description and genome sequence of Bacillus campisalis sp. nov., a novel member of the genus Bacillus isolated from solar saltern.</title>
        <authorList>
            <person name="Mathan Kumar R."/>
            <person name="Kaur G."/>
            <person name="Kumar A."/>
            <person name="Singh N.K."/>
            <person name="Kaur N."/>
            <person name="Kumar N."/>
            <person name="Mayilraj S."/>
        </authorList>
    </citation>
    <scope>NUCLEOTIDE SEQUENCE [LARGE SCALE GENOMIC DNA]</scope>
    <source>
        <strain evidence="8 9">SA2-6</strain>
    </source>
</reference>
<evidence type="ECO:0000256" key="3">
    <source>
        <dbReference type="ARBA" id="ARBA00022692"/>
    </source>
</evidence>
<evidence type="ECO:0000256" key="1">
    <source>
        <dbReference type="ARBA" id="ARBA00004651"/>
    </source>
</evidence>
<name>A0A0M2SLA4_9BACI</name>
<gene>
    <name evidence="8" type="ORF">WQ57_23085</name>
</gene>
<dbReference type="PANTHER" id="PTHR34187:SF2">
    <property type="entry name" value="DUF202 DOMAIN-CONTAINING PROTEIN"/>
    <property type="match status" value="1"/>
</dbReference>
<dbReference type="Proteomes" id="UP000034166">
    <property type="component" value="Unassembled WGS sequence"/>
</dbReference>
<dbReference type="Pfam" id="PF02656">
    <property type="entry name" value="DUF202"/>
    <property type="match status" value="1"/>
</dbReference>
<accession>A0A0M2SLA4</accession>
<keyword evidence="2" id="KW-1003">Cell membrane</keyword>
<feature type="domain" description="DUF202" evidence="7">
    <location>
        <begin position="20"/>
        <end position="90"/>
    </location>
</feature>
<organism evidence="8 9">
    <name type="scientific">Mesobacillus campisalis</name>
    <dbReference type="NCBI Taxonomy" id="1408103"/>
    <lineage>
        <taxon>Bacteria</taxon>
        <taxon>Bacillati</taxon>
        <taxon>Bacillota</taxon>
        <taxon>Bacilli</taxon>
        <taxon>Bacillales</taxon>
        <taxon>Bacillaceae</taxon>
        <taxon>Mesobacillus</taxon>
    </lineage>
</organism>
<dbReference type="InterPro" id="IPR052053">
    <property type="entry name" value="IM_YidH-like"/>
</dbReference>
<evidence type="ECO:0000256" key="2">
    <source>
        <dbReference type="ARBA" id="ARBA00022475"/>
    </source>
</evidence>
<protein>
    <recommendedName>
        <fullName evidence="7">DUF202 domain-containing protein</fullName>
    </recommendedName>
</protein>
<sequence>MGTENQKKEREKNQLEFAQQHLANERTYLAWVRTAINVTGIGFVIVSFHLTIGQSHRVVDFLAVLLTIVSGVAGFGVIINAAVQYLRKRKQIQAQRFHSSHMSIIAASLALLFVVLVAIVYILIQFMHVEESIQ</sequence>